<dbReference type="Gene3D" id="3.90.79.10">
    <property type="entry name" value="Nucleoside Triphosphate Pyrophosphohydrolase"/>
    <property type="match status" value="1"/>
</dbReference>
<accession>A0A2A9HHA0</accession>
<feature type="domain" description="Nudix hydrolase" evidence="4">
    <location>
        <begin position="33"/>
        <end position="162"/>
    </location>
</feature>
<evidence type="ECO:0000259" key="4">
    <source>
        <dbReference type="PROSITE" id="PS51462"/>
    </source>
</evidence>
<dbReference type="SUPFAM" id="SSF55811">
    <property type="entry name" value="Nudix"/>
    <property type="match status" value="1"/>
</dbReference>
<reference evidence="5 6" key="1">
    <citation type="submission" date="2017-09" db="EMBL/GenBank/DDBJ databases">
        <title>Sequencing the genomes of two abundant thermophiles in Great Basin hot springs: Thermocrinis jamiesonii and novel Chloroflexi Thermoflexus hugenholtzii.</title>
        <authorList>
            <person name="Hedlund B."/>
        </authorList>
    </citation>
    <scope>NUCLEOTIDE SEQUENCE [LARGE SCALE GENOMIC DNA]</scope>
    <source>
        <strain evidence="5 6">G233</strain>
    </source>
</reference>
<comment type="cofactor">
    <cofactor evidence="1">
        <name>Mg(2+)</name>
        <dbReference type="ChEBI" id="CHEBI:18420"/>
    </cofactor>
</comment>
<comment type="similarity">
    <text evidence="3">Belongs to the Nudix hydrolase family.</text>
</comment>
<evidence type="ECO:0000256" key="3">
    <source>
        <dbReference type="RuleBase" id="RU003476"/>
    </source>
</evidence>
<evidence type="ECO:0000256" key="1">
    <source>
        <dbReference type="ARBA" id="ARBA00001946"/>
    </source>
</evidence>
<evidence type="ECO:0000313" key="6">
    <source>
        <dbReference type="Proteomes" id="UP000223071"/>
    </source>
</evidence>
<dbReference type="Pfam" id="PF00293">
    <property type="entry name" value="NUDIX"/>
    <property type="match status" value="1"/>
</dbReference>
<dbReference type="InterPro" id="IPR020476">
    <property type="entry name" value="Nudix_hydrolase"/>
</dbReference>
<comment type="caution">
    <text evidence="5">The sequence shown here is derived from an EMBL/GenBank/DDBJ whole genome shotgun (WGS) entry which is preliminary data.</text>
</comment>
<dbReference type="PROSITE" id="PS51462">
    <property type="entry name" value="NUDIX"/>
    <property type="match status" value="1"/>
</dbReference>
<dbReference type="AlphaFoldDB" id="A0A2A9HHA0"/>
<dbReference type="InterPro" id="IPR020084">
    <property type="entry name" value="NUDIX_hydrolase_CS"/>
</dbReference>
<evidence type="ECO:0000256" key="2">
    <source>
        <dbReference type="ARBA" id="ARBA00022801"/>
    </source>
</evidence>
<proteinExistence type="inferred from homology"/>
<dbReference type="PANTHER" id="PTHR43046">
    <property type="entry name" value="GDP-MANNOSE MANNOSYL HYDROLASE"/>
    <property type="match status" value="1"/>
</dbReference>
<dbReference type="PROSITE" id="PS00893">
    <property type="entry name" value="NUDIX_BOX"/>
    <property type="match status" value="1"/>
</dbReference>
<keyword evidence="2 3" id="KW-0378">Hydrolase</keyword>
<dbReference type="PRINTS" id="PR00502">
    <property type="entry name" value="NUDIXFAMILY"/>
</dbReference>
<dbReference type="Proteomes" id="UP000223071">
    <property type="component" value="Unassembled WGS sequence"/>
</dbReference>
<dbReference type="EMBL" id="PDJQ01000001">
    <property type="protein sequence ID" value="PFG75188.1"/>
    <property type="molecule type" value="Genomic_DNA"/>
</dbReference>
<dbReference type="InterPro" id="IPR015797">
    <property type="entry name" value="NUDIX_hydrolase-like_dom_sf"/>
</dbReference>
<sequence length="167" mass="18262">MSGWRFCPACGKERDSGPVDPTTPCPGCGYREVRYPGVGVAVIVRDGEGRVLLGRRAGGRRAGLWCIPCGRLEWGEEVRAAAIREFREETGLEVELAGVYDVHSNFHDPDRLTVGIWFVGRVTGGRLRPADGELSELGWFDPAQPPELAFPTDALVLRRLATEGQGQ</sequence>
<protein>
    <submittedName>
        <fullName evidence="5">ADP-ribose pyrophosphatase YjhB (NUDIX family)</fullName>
    </submittedName>
</protein>
<dbReference type="InterPro" id="IPR000086">
    <property type="entry name" value="NUDIX_hydrolase_dom"/>
</dbReference>
<evidence type="ECO:0000313" key="5">
    <source>
        <dbReference type="EMBL" id="PFG75188.1"/>
    </source>
</evidence>
<keyword evidence="6" id="KW-1185">Reference proteome</keyword>
<name>A0A2A9HHA0_TEPT2</name>
<dbReference type="PANTHER" id="PTHR43046:SF14">
    <property type="entry name" value="MUTT_NUDIX FAMILY PROTEIN"/>
    <property type="match status" value="1"/>
</dbReference>
<organism evidence="5 6">
    <name type="scientific">Tepidiforma thermophila (strain KCTC 52669 / CGMCC 1.13589 / G233)</name>
    <dbReference type="NCBI Taxonomy" id="2761530"/>
    <lineage>
        <taxon>Bacteria</taxon>
        <taxon>Bacillati</taxon>
        <taxon>Chloroflexota</taxon>
        <taxon>Tepidiformia</taxon>
        <taxon>Tepidiformales</taxon>
        <taxon>Tepidiformaceae</taxon>
        <taxon>Tepidiforma</taxon>
    </lineage>
</organism>
<dbReference type="GO" id="GO:0016787">
    <property type="term" value="F:hydrolase activity"/>
    <property type="evidence" value="ECO:0007669"/>
    <property type="project" value="UniProtKB-KW"/>
</dbReference>
<gene>
    <name evidence="5" type="ORF">A9A59_2454</name>
</gene>